<dbReference type="Proteomes" id="UP000829685">
    <property type="component" value="Unassembled WGS sequence"/>
</dbReference>
<feature type="compositionally biased region" description="Basic and acidic residues" evidence="1">
    <location>
        <begin position="127"/>
        <end position="148"/>
    </location>
</feature>
<dbReference type="EMBL" id="JAFIMR010000002">
    <property type="protein sequence ID" value="KAI1880637.1"/>
    <property type="molecule type" value="Genomic_DNA"/>
</dbReference>
<comment type="caution">
    <text evidence="2">The sequence shown here is derived from an EMBL/GenBank/DDBJ whole genome shotgun (WGS) entry which is preliminary data.</text>
</comment>
<feature type="compositionally biased region" description="Basic and acidic residues" evidence="1">
    <location>
        <begin position="84"/>
        <end position="117"/>
    </location>
</feature>
<protein>
    <submittedName>
        <fullName evidence="2">Uncharacterized protein</fullName>
    </submittedName>
</protein>
<reference evidence="2" key="1">
    <citation type="submission" date="2021-03" db="EMBL/GenBank/DDBJ databases">
        <title>Revisited historic fungal species revealed as producer of novel bioactive compounds through whole genome sequencing and comparative genomics.</title>
        <authorList>
            <person name="Vignolle G.A."/>
            <person name="Hochenegger N."/>
            <person name="Mach R.L."/>
            <person name="Mach-Aigner A.R."/>
            <person name="Javad Rahimi M."/>
            <person name="Salim K.A."/>
            <person name="Chan C.M."/>
            <person name="Lim L.B.L."/>
            <person name="Cai F."/>
            <person name="Druzhinina I.S."/>
            <person name="U'Ren J.M."/>
            <person name="Derntl C."/>
        </authorList>
    </citation>
    <scope>NUCLEOTIDE SEQUENCE</scope>
    <source>
        <strain evidence="2">TUCIM 5799</strain>
    </source>
</reference>
<name>A0A9P9WWM8_9PEZI</name>
<gene>
    <name evidence="2" type="ORF">JX265_000877</name>
</gene>
<evidence type="ECO:0000256" key="1">
    <source>
        <dbReference type="SAM" id="MobiDB-lite"/>
    </source>
</evidence>
<accession>A0A9P9WWM8</accession>
<organism evidence="2 3">
    <name type="scientific">Neoarthrinium moseri</name>
    <dbReference type="NCBI Taxonomy" id="1658444"/>
    <lineage>
        <taxon>Eukaryota</taxon>
        <taxon>Fungi</taxon>
        <taxon>Dikarya</taxon>
        <taxon>Ascomycota</taxon>
        <taxon>Pezizomycotina</taxon>
        <taxon>Sordariomycetes</taxon>
        <taxon>Xylariomycetidae</taxon>
        <taxon>Amphisphaeriales</taxon>
        <taxon>Apiosporaceae</taxon>
        <taxon>Neoarthrinium</taxon>
    </lineage>
</organism>
<proteinExistence type="predicted"/>
<feature type="compositionally biased region" description="Basic and acidic residues" evidence="1">
    <location>
        <begin position="65"/>
        <end position="76"/>
    </location>
</feature>
<feature type="compositionally biased region" description="Low complexity" evidence="1">
    <location>
        <begin position="1"/>
        <end position="31"/>
    </location>
</feature>
<feature type="region of interest" description="Disordered" evidence="1">
    <location>
        <begin position="1"/>
        <end position="40"/>
    </location>
</feature>
<dbReference type="AlphaFoldDB" id="A0A9P9WWM8"/>
<feature type="region of interest" description="Disordered" evidence="1">
    <location>
        <begin position="64"/>
        <end position="148"/>
    </location>
</feature>
<dbReference type="OrthoDB" id="5243030at2759"/>
<evidence type="ECO:0000313" key="2">
    <source>
        <dbReference type="EMBL" id="KAI1880637.1"/>
    </source>
</evidence>
<sequence>MSSVIRSSLRQSSRAAQQLARGAGARSYSSANPPPAQGGANRTLILGLVAVTVPAVYLLSTRNAKAQEKPAAEKTHAPPQVHPDPAERARLAKEKLAANDGKVKYEHPEHLEPDKYKPAFGRVHERKRVDGPPDGRNHQELHDRQKHL</sequence>
<evidence type="ECO:0000313" key="3">
    <source>
        <dbReference type="Proteomes" id="UP000829685"/>
    </source>
</evidence>
<keyword evidence="3" id="KW-1185">Reference proteome</keyword>